<reference evidence="2" key="1">
    <citation type="submission" date="2021-09" db="EMBL/GenBank/DDBJ databases">
        <authorList>
            <consortium name="AG Swart"/>
            <person name="Singh M."/>
            <person name="Singh A."/>
            <person name="Seah K."/>
            <person name="Emmerich C."/>
        </authorList>
    </citation>
    <scope>NUCLEOTIDE SEQUENCE</scope>
    <source>
        <strain evidence="2">ATCC30299</strain>
    </source>
</reference>
<accession>A0AAU9JRG8</accession>
<keyword evidence="3" id="KW-1185">Reference proteome</keyword>
<dbReference type="EMBL" id="CAJZBQ010000043">
    <property type="protein sequence ID" value="CAG9327126.1"/>
    <property type="molecule type" value="Genomic_DNA"/>
</dbReference>
<evidence type="ECO:0000313" key="3">
    <source>
        <dbReference type="Proteomes" id="UP001162131"/>
    </source>
</evidence>
<evidence type="ECO:0000256" key="1">
    <source>
        <dbReference type="SAM" id="MobiDB-lite"/>
    </source>
</evidence>
<proteinExistence type="predicted"/>
<gene>
    <name evidence="2" type="ORF">BSTOLATCC_MIC43170</name>
</gene>
<sequence>MGCQGSRAELSDEERVLLCQEAQLNYAHNNCKTVDFCKHKYSAAFEINAEQWRDIVSYLSLNVESTAQNPKAADFFTSLKNKDGKFPLRIMLVLGAMLSQGSARDKAKLLFETRDPMDTKELHRAEIHALVAEMVDIAINKLTLLHGPGATVTEEKWANYVRLLNEYKDKGILQIVKTFLSEDKKGTKKTEEKKEEKKEEEKHEAKVGEAKPKEHISLQDFLKVFDEEENSNLLTPHGIRLVVLSQRPAIIKTQMTEILGKSKKTEKVEVKGGVTVETKVEVTEETHNKEKHHKEKHHKEKKEGSSSSSSSSSSSDDDKKKEKHKEHHEEHHEVHHEEQHHEEHHEEHHHEEHHEDHKAEAQA</sequence>
<dbReference type="Proteomes" id="UP001162131">
    <property type="component" value="Unassembled WGS sequence"/>
</dbReference>
<comment type="caution">
    <text evidence="2">The sequence shown here is derived from an EMBL/GenBank/DDBJ whole genome shotgun (WGS) entry which is preliminary data.</text>
</comment>
<name>A0AAU9JRG8_9CILI</name>
<organism evidence="2 3">
    <name type="scientific">Blepharisma stoltei</name>
    <dbReference type="NCBI Taxonomy" id="1481888"/>
    <lineage>
        <taxon>Eukaryota</taxon>
        <taxon>Sar</taxon>
        <taxon>Alveolata</taxon>
        <taxon>Ciliophora</taxon>
        <taxon>Postciliodesmatophora</taxon>
        <taxon>Heterotrichea</taxon>
        <taxon>Heterotrichida</taxon>
        <taxon>Blepharismidae</taxon>
        <taxon>Blepharisma</taxon>
    </lineage>
</organism>
<feature type="region of interest" description="Disordered" evidence="1">
    <location>
        <begin position="279"/>
        <end position="363"/>
    </location>
</feature>
<feature type="region of interest" description="Disordered" evidence="1">
    <location>
        <begin position="184"/>
        <end position="210"/>
    </location>
</feature>
<feature type="compositionally biased region" description="Basic and acidic residues" evidence="1">
    <location>
        <begin position="327"/>
        <end position="363"/>
    </location>
</feature>
<evidence type="ECO:0000313" key="2">
    <source>
        <dbReference type="EMBL" id="CAG9327126.1"/>
    </source>
</evidence>
<feature type="compositionally biased region" description="Basic residues" evidence="1">
    <location>
        <begin position="289"/>
        <end position="300"/>
    </location>
</feature>
<feature type="compositionally biased region" description="Low complexity" evidence="1">
    <location>
        <begin position="305"/>
        <end position="314"/>
    </location>
</feature>
<dbReference type="AlphaFoldDB" id="A0AAU9JRG8"/>
<protein>
    <submittedName>
        <fullName evidence="2">Uncharacterized protein</fullName>
    </submittedName>
</protein>
<feature type="compositionally biased region" description="Basic and acidic residues" evidence="1">
    <location>
        <begin position="279"/>
        <end position="288"/>
    </location>
</feature>